<evidence type="ECO:0000256" key="1">
    <source>
        <dbReference type="SAM" id="MobiDB-lite"/>
    </source>
</evidence>
<evidence type="ECO:0000313" key="2">
    <source>
        <dbReference type="EMBL" id="MCC2028835.1"/>
    </source>
</evidence>
<dbReference type="EMBL" id="JAGTTM010000001">
    <property type="protein sequence ID" value="MCC2028835.1"/>
    <property type="molecule type" value="Genomic_DNA"/>
</dbReference>
<feature type="region of interest" description="Disordered" evidence="1">
    <location>
        <begin position="512"/>
        <end position="541"/>
    </location>
</feature>
<comment type="caution">
    <text evidence="2">The sequence shown here is derived from an EMBL/GenBank/DDBJ whole genome shotgun (WGS) entry which is preliminary data.</text>
</comment>
<reference evidence="2" key="1">
    <citation type="submission" date="2021-04" db="EMBL/GenBank/DDBJ databases">
        <title>Microbacterium tenobrionis sp. nov. and Microbacterium allomyrinae sp. nov., isolated from larvae of Tenobrio molitor and Allomyrina dichotoma, respectively.</title>
        <authorList>
            <person name="Lee S.D."/>
        </authorList>
    </citation>
    <scope>NUCLEOTIDE SEQUENCE</scope>
    <source>
        <strain evidence="2">YMB-B2</strain>
    </source>
</reference>
<organism evidence="2 3">
    <name type="scientific">Microbacterium tenebrionis</name>
    <dbReference type="NCBI Taxonomy" id="2830665"/>
    <lineage>
        <taxon>Bacteria</taxon>
        <taxon>Bacillati</taxon>
        <taxon>Actinomycetota</taxon>
        <taxon>Actinomycetes</taxon>
        <taxon>Micrococcales</taxon>
        <taxon>Microbacteriaceae</taxon>
        <taxon>Microbacterium</taxon>
    </lineage>
</organism>
<dbReference type="Proteomes" id="UP001139289">
    <property type="component" value="Unassembled WGS sequence"/>
</dbReference>
<proteinExistence type="predicted"/>
<dbReference type="SUPFAM" id="SSF52540">
    <property type="entry name" value="P-loop containing nucleoside triphosphate hydrolases"/>
    <property type="match status" value="1"/>
</dbReference>
<dbReference type="AlphaFoldDB" id="A0A9X1LNP6"/>
<dbReference type="RefSeq" id="WP_227530034.1">
    <property type="nucleotide sequence ID" value="NZ_JAGTTM010000001.1"/>
</dbReference>
<keyword evidence="3" id="KW-1185">Reference proteome</keyword>
<protein>
    <recommendedName>
        <fullName evidence="4">ATP-binding protein</fullName>
    </recommendedName>
</protein>
<evidence type="ECO:0008006" key="4">
    <source>
        <dbReference type="Google" id="ProtNLM"/>
    </source>
</evidence>
<gene>
    <name evidence="2" type="ORF">KEC56_04770</name>
</gene>
<dbReference type="InterPro" id="IPR027417">
    <property type="entry name" value="P-loop_NTPase"/>
</dbReference>
<name>A0A9X1LNP6_9MICO</name>
<dbReference type="Gene3D" id="3.40.50.300">
    <property type="entry name" value="P-loop containing nucleotide triphosphate hydrolases"/>
    <property type="match status" value="2"/>
</dbReference>
<evidence type="ECO:0000313" key="3">
    <source>
        <dbReference type="Proteomes" id="UP001139289"/>
    </source>
</evidence>
<sequence length="541" mass="59930">MTRRALVFEPDGLSRQERRRHRREQHRNDRAQVAPPAARRERGLPEAAAPGPFGPGLTDGGYWNLAPVHVPPHQATSQHIAGIYPFVADAGLGHRGPIVGVDLNADALWHFSPWETYADSTDRGSFSTNVLVLGAYRAGKSAVIKTLVTRSMAFGHQAVVPSDPKGEWVAVAEAIPGGNVIRLGGAYDTRLNPLDRGPRRTGVTNEQHEQMVKQRRITVLTSLVGAALPGSHLTAVEHAALLEALERCIRTTDDHPTLRGVYTELTGLTREADRDRHLAQGAIQPSFVLRRFVNGDLSDLFEDESTVQFDDAAPIVVVDTSELFARGDLVAQLSQICTTAWNQAVISDRAAHRTRYVIREEGWRDMTSLASLQMYQQWLKLSRHYGISNIVILHKMGDLDAVGEADSQERNLAYSIAGDIENKFIFRINQQEGASIHQRLAIPPAHVAMARQLRKGEFLAYVGQFSYLVDAFATSTPWEYDLFKTDDAMELDSRYDDEFRTLDDPVLESLWPGDSRYGDTPAGPSAGDASVDGWLTQKELQ</sequence>
<accession>A0A9X1LNP6</accession>
<feature type="region of interest" description="Disordered" evidence="1">
    <location>
        <begin position="1"/>
        <end position="51"/>
    </location>
</feature>